<feature type="domain" description="RNA polymerase sigma factor 70 region 4 type 2" evidence="6">
    <location>
        <begin position="98"/>
        <end position="148"/>
    </location>
</feature>
<reference evidence="7 8" key="1">
    <citation type="submission" date="2018-06" db="EMBL/GenBank/DDBJ databases">
        <title>Genomic Encyclopedia of Type Strains, Phase I: the one thousand microbial genomes (KMG-I) project.</title>
        <authorList>
            <person name="Kyrpides N."/>
        </authorList>
    </citation>
    <scope>NUCLEOTIDE SEQUENCE [LARGE SCALE GENOMIC DNA]</scope>
    <source>
        <strain evidence="7 8">DSM 19573</strain>
    </source>
</reference>
<dbReference type="Pfam" id="PF08281">
    <property type="entry name" value="Sigma70_r4_2"/>
    <property type="match status" value="1"/>
</dbReference>
<accession>A0A318XGZ5</accession>
<dbReference type="GO" id="GO:0003677">
    <property type="term" value="F:DNA binding"/>
    <property type="evidence" value="ECO:0007669"/>
    <property type="project" value="InterPro"/>
</dbReference>
<evidence type="ECO:0000259" key="5">
    <source>
        <dbReference type="Pfam" id="PF04542"/>
    </source>
</evidence>
<keyword evidence="8" id="KW-1185">Reference proteome</keyword>
<dbReference type="InterPro" id="IPR036388">
    <property type="entry name" value="WH-like_DNA-bd_sf"/>
</dbReference>
<dbReference type="CDD" id="cd06171">
    <property type="entry name" value="Sigma70_r4"/>
    <property type="match status" value="1"/>
</dbReference>
<dbReference type="InterPro" id="IPR013325">
    <property type="entry name" value="RNA_pol_sigma_r2"/>
</dbReference>
<comment type="caution">
    <text evidence="7">The sequence shown here is derived from an EMBL/GenBank/DDBJ whole genome shotgun (WGS) entry which is preliminary data.</text>
</comment>
<dbReference type="InterPro" id="IPR007627">
    <property type="entry name" value="RNA_pol_sigma70_r2"/>
</dbReference>
<dbReference type="Gene3D" id="1.10.1740.10">
    <property type="match status" value="1"/>
</dbReference>
<dbReference type="InterPro" id="IPR014284">
    <property type="entry name" value="RNA_pol_sigma-70_dom"/>
</dbReference>
<keyword evidence="3" id="KW-0731">Sigma factor</keyword>
<dbReference type="InterPro" id="IPR013249">
    <property type="entry name" value="RNA_pol_sigma70_r4_t2"/>
</dbReference>
<dbReference type="Proteomes" id="UP000248132">
    <property type="component" value="Unassembled WGS sequence"/>
</dbReference>
<dbReference type="RefSeq" id="WP_110463101.1">
    <property type="nucleotide sequence ID" value="NZ_QKMR01000022.1"/>
</dbReference>
<dbReference type="OrthoDB" id="9782703at2"/>
<evidence type="ECO:0000313" key="7">
    <source>
        <dbReference type="EMBL" id="PYG85835.1"/>
    </source>
</evidence>
<dbReference type="Pfam" id="PF04542">
    <property type="entry name" value="Sigma70_r2"/>
    <property type="match status" value="1"/>
</dbReference>
<keyword evidence="2" id="KW-0805">Transcription regulation</keyword>
<sequence>MDKDTFAEEVRKAEATLFRISKAILQNEKDCEDAVQEAILKAYHKLASLKKEAFFKTWLVRILINECYKVSRLHKKDAGYKEYINSEAAAEPDNYSDLYSSIMKLDEDLRTVVILYYIEGFSIAETASISKIPEGTAKSRLSRARTTLKKWLEEDN</sequence>
<dbReference type="InterPro" id="IPR013324">
    <property type="entry name" value="RNA_pol_sigma_r3/r4-like"/>
</dbReference>
<dbReference type="GO" id="GO:0016987">
    <property type="term" value="F:sigma factor activity"/>
    <property type="evidence" value="ECO:0007669"/>
    <property type="project" value="UniProtKB-KW"/>
</dbReference>
<evidence type="ECO:0000256" key="2">
    <source>
        <dbReference type="ARBA" id="ARBA00023015"/>
    </source>
</evidence>
<dbReference type="EMBL" id="QKMR01000022">
    <property type="protein sequence ID" value="PYG85835.1"/>
    <property type="molecule type" value="Genomic_DNA"/>
</dbReference>
<evidence type="ECO:0000259" key="6">
    <source>
        <dbReference type="Pfam" id="PF08281"/>
    </source>
</evidence>
<dbReference type="InterPro" id="IPR039425">
    <property type="entry name" value="RNA_pol_sigma-70-like"/>
</dbReference>
<evidence type="ECO:0000313" key="8">
    <source>
        <dbReference type="Proteomes" id="UP000248132"/>
    </source>
</evidence>
<dbReference type="PANTHER" id="PTHR43133">
    <property type="entry name" value="RNA POLYMERASE ECF-TYPE SIGMA FACTO"/>
    <property type="match status" value="1"/>
</dbReference>
<organism evidence="7 8">
    <name type="scientific">Ruminiclostridium sufflavum DSM 19573</name>
    <dbReference type="NCBI Taxonomy" id="1121337"/>
    <lineage>
        <taxon>Bacteria</taxon>
        <taxon>Bacillati</taxon>
        <taxon>Bacillota</taxon>
        <taxon>Clostridia</taxon>
        <taxon>Eubacteriales</taxon>
        <taxon>Oscillospiraceae</taxon>
        <taxon>Ruminiclostridium</taxon>
    </lineage>
</organism>
<protein>
    <submittedName>
        <fullName evidence="7">RNA polymerase sigma-70 factor (ECF subfamily)</fullName>
    </submittedName>
</protein>
<evidence type="ECO:0000256" key="1">
    <source>
        <dbReference type="ARBA" id="ARBA00010641"/>
    </source>
</evidence>
<comment type="similarity">
    <text evidence="1">Belongs to the sigma-70 factor family. ECF subfamily.</text>
</comment>
<name>A0A318XGZ5_9FIRM</name>
<dbReference type="SUPFAM" id="SSF88659">
    <property type="entry name" value="Sigma3 and sigma4 domains of RNA polymerase sigma factors"/>
    <property type="match status" value="1"/>
</dbReference>
<proteinExistence type="inferred from homology"/>
<dbReference type="NCBIfam" id="TIGR02937">
    <property type="entry name" value="sigma70-ECF"/>
    <property type="match status" value="1"/>
</dbReference>
<dbReference type="AlphaFoldDB" id="A0A318XGZ5"/>
<dbReference type="SUPFAM" id="SSF88946">
    <property type="entry name" value="Sigma2 domain of RNA polymerase sigma factors"/>
    <property type="match status" value="1"/>
</dbReference>
<keyword evidence="4" id="KW-0804">Transcription</keyword>
<dbReference type="PANTHER" id="PTHR43133:SF51">
    <property type="entry name" value="RNA POLYMERASE SIGMA FACTOR"/>
    <property type="match status" value="1"/>
</dbReference>
<dbReference type="Gene3D" id="1.10.10.10">
    <property type="entry name" value="Winged helix-like DNA-binding domain superfamily/Winged helix DNA-binding domain"/>
    <property type="match status" value="1"/>
</dbReference>
<evidence type="ECO:0000256" key="3">
    <source>
        <dbReference type="ARBA" id="ARBA00023082"/>
    </source>
</evidence>
<feature type="domain" description="RNA polymerase sigma-70 region 2" evidence="5">
    <location>
        <begin position="15"/>
        <end position="69"/>
    </location>
</feature>
<gene>
    <name evidence="7" type="ORF">LY28_03132</name>
</gene>
<dbReference type="GO" id="GO:0006352">
    <property type="term" value="P:DNA-templated transcription initiation"/>
    <property type="evidence" value="ECO:0007669"/>
    <property type="project" value="InterPro"/>
</dbReference>
<evidence type="ECO:0000256" key="4">
    <source>
        <dbReference type="ARBA" id="ARBA00023163"/>
    </source>
</evidence>